<name>A0A813JD39_POLGL</name>
<comment type="caution">
    <text evidence="4">The sequence shown here is derived from an EMBL/GenBank/DDBJ whole genome shotgun (WGS) entry which is preliminary data.</text>
</comment>
<dbReference type="InterPro" id="IPR036188">
    <property type="entry name" value="FAD/NAD-bd_sf"/>
</dbReference>
<dbReference type="SUPFAM" id="SSF53335">
    <property type="entry name" value="S-adenosyl-L-methionine-dependent methyltransferases"/>
    <property type="match status" value="1"/>
</dbReference>
<evidence type="ECO:0000313" key="4">
    <source>
        <dbReference type="EMBL" id="CAE8673798.1"/>
    </source>
</evidence>
<dbReference type="SUPFAM" id="SSF51905">
    <property type="entry name" value="FAD/NAD(P)-binding domain"/>
    <property type="match status" value="1"/>
</dbReference>
<dbReference type="Gene3D" id="3.50.50.60">
    <property type="entry name" value="FAD/NAD(P)-binding domain"/>
    <property type="match status" value="1"/>
</dbReference>
<reference evidence="4" key="1">
    <citation type="submission" date="2021-02" db="EMBL/GenBank/DDBJ databases">
        <authorList>
            <person name="Dougan E. K."/>
            <person name="Rhodes N."/>
            <person name="Thang M."/>
            <person name="Chan C."/>
        </authorList>
    </citation>
    <scope>NUCLEOTIDE SEQUENCE</scope>
</reference>
<evidence type="ECO:0000313" key="5">
    <source>
        <dbReference type="Proteomes" id="UP000626109"/>
    </source>
</evidence>
<feature type="region of interest" description="Disordered" evidence="1">
    <location>
        <begin position="432"/>
        <end position="464"/>
    </location>
</feature>
<dbReference type="Gene3D" id="3.40.50.150">
    <property type="entry name" value="Vaccinia Virus protein VP39"/>
    <property type="match status" value="1"/>
</dbReference>
<feature type="region of interest" description="Disordered" evidence="1">
    <location>
        <begin position="1540"/>
        <end position="1560"/>
    </location>
</feature>
<dbReference type="Pfam" id="PF07103">
    <property type="entry name" value="DUF1365"/>
    <property type="match status" value="1"/>
</dbReference>
<gene>
    <name evidence="4" type="ORF">PGLA2088_LOCUS18683</name>
</gene>
<dbReference type="Pfam" id="PF00487">
    <property type="entry name" value="FA_desaturase"/>
    <property type="match status" value="1"/>
</dbReference>
<dbReference type="PANTHER" id="PTHR43667">
    <property type="entry name" value="CYCLOPROPANE-FATTY-ACYL-PHOSPHOLIPID SYNTHASE"/>
    <property type="match status" value="1"/>
</dbReference>
<dbReference type="GO" id="GO:0016491">
    <property type="term" value="F:oxidoreductase activity"/>
    <property type="evidence" value="ECO:0007669"/>
    <property type="project" value="InterPro"/>
</dbReference>
<dbReference type="Proteomes" id="UP000626109">
    <property type="component" value="Unassembled WGS sequence"/>
</dbReference>
<dbReference type="GO" id="GO:0006629">
    <property type="term" value="P:lipid metabolic process"/>
    <property type="evidence" value="ECO:0007669"/>
    <property type="project" value="InterPro"/>
</dbReference>
<dbReference type="Pfam" id="PF01593">
    <property type="entry name" value="Amino_oxidase"/>
    <property type="match status" value="1"/>
</dbReference>
<feature type="domain" description="Fatty acid desaturase" evidence="2">
    <location>
        <begin position="10"/>
        <end position="87"/>
    </location>
</feature>
<accession>A0A813JD39</accession>
<dbReference type="PANTHER" id="PTHR43667:SF2">
    <property type="entry name" value="FATTY ACID C-METHYL TRANSFERASE"/>
    <property type="match status" value="1"/>
</dbReference>
<dbReference type="InterPro" id="IPR002937">
    <property type="entry name" value="Amino_oxidase"/>
</dbReference>
<organism evidence="4 5">
    <name type="scientific">Polarella glacialis</name>
    <name type="common">Dinoflagellate</name>
    <dbReference type="NCBI Taxonomy" id="89957"/>
    <lineage>
        <taxon>Eukaryota</taxon>
        <taxon>Sar</taxon>
        <taxon>Alveolata</taxon>
        <taxon>Dinophyceae</taxon>
        <taxon>Suessiales</taxon>
        <taxon>Suessiaceae</taxon>
        <taxon>Polarella</taxon>
    </lineage>
</organism>
<feature type="compositionally biased region" description="Low complexity" evidence="1">
    <location>
        <begin position="437"/>
        <end position="456"/>
    </location>
</feature>
<evidence type="ECO:0008006" key="6">
    <source>
        <dbReference type="Google" id="ProtNLM"/>
    </source>
</evidence>
<proteinExistence type="predicted"/>
<dbReference type="InterPro" id="IPR010775">
    <property type="entry name" value="DUF1365"/>
</dbReference>
<dbReference type="EMBL" id="CAJNNW010024697">
    <property type="protein sequence ID" value="CAE8673798.1"/>
    <property type="molecule type" value="Genomic_DNA"/>
</dbReference>
<dbReference type="InterPro" id="IPR050723">
    <property type="entry name" value="CFA/CMAS"/>
</dbReference>
<dbReference type="CDD" id="cd02440">
    <property type="entry name" value="AdoMet_MTases"/>
    <property type="match status" value="1"/>
</dbReference>
<dbReference type="InterPro" id="IPR029063">
    <property type="entry name" value="SAM-dependent_MTases_sf"/>
</dbReference>
<dbReference type="Gene3D" id="1.10.405.20">
    <property type="match status" value="1"/>
</dbReference>
<evidence type="ECO:0000259" key="2">
    <source>
        <dbReference type="Pfam" id="PF00487"/>
    </source>
</evidence>
<protein>
    <recommendedName>
        <fullName evidence="6">Amine oxidase</fullName>
    </recommendedName>
</protein>
<evidence type="ECO:0000256" key="1">
    <source>
        <dbReference type="SAM" id="MobiDB-lite"/>
    </source>
</evidence>
<dbReference type="InterPro" id="IPR005804">
    <property type="entry name" value="FA_desaturase_dom"/>
</dbReference>
<feature type="domain" description="Amine oxidase" evidence="3">
    <location>
        <begin position="511"/>
        <end position="773"/>
    </location>
</feature>
<evidence type="ECO:0000259" key="3">
    <source>
        <dbReference type="Pfam" id="PF01593"/>
    </source>
</evidence>
<dbReference type="Pfam" id="PF02353">
    <property type="entry name" value="CMAS"/>
    <property type="match status" value="1"/>
</dbReference>
<sequence>MLNTQLAHLNDHTHGENSEKHSSCWYTHQLASTVDIAPHSWAHWFVSGGLNLQVVHHCFPSINHSHLPALRLIFEEVCGKHDVKLHTQGGFLEGLISHLDHLYADAAGAPVPIEPASAWYTGRVWHKRRACQGKPQHAKADHDLEYDVEYALFDLDELEANTGVPGVSPWVLGYASPEPCLLRFCPKDHLRSKAGGGASSAGGLADSVRALVAETLGDVSLDTLGPVRLMTMPRRLGYVFNPLSVYYVYDTSGVNVVANVLEVSNTPWNEEHLYVLPAGKENVVQKAFHVSPFQPMDTEMLWEVPAPGEILGLKCKISKHGEPFFEASVHLTKEKLDTSSVLAGFFRAPFRTVRVQWAIHVEAWLLFRKGCVFYGNPKGTKTPASRGIEFLFKNRCAFAGVIGAACSGAAGSSTLAALVVGVLTAAGTASLGGPEKGQQGATTNGTGGASANNTTSQANGSSAAITPNEAASVAKAAKGSVQANGVAAEGPKKRVCVVGSGIAGNGAAYFLREECEVTLCDREARHGGHAHTMTFDNGMHVDVGFQVFNYSNYPLLTKLFDELGVASVESDMSLSVAARGLSDVSDFEWSSGSLFPTWAAVFQVSGWRRLFELLRFEKLAREALASGTLKDELTMGQWLDEQGLSKQIWDEYLGPMGAALWSCPTQKASEFPAVIFLGFMDNHFMLQRARPKWRTPKGRSQEYVAKLHAALSAAGATIQGPVEVARLEAHPDGGVLVFDDRGRAVDPRPFDHVVLAVHADQAAAIIQRSSLPAADLARVDQTLGGFKYFPNKIQVHTDARLMPRNKACWSAWNGLQLPGANVVHYWVNKLQPGAVPAGMKEDVFVTLNAPAGSISPESELANFELHHPLLDGKALAAQRALPSLQGLAGGRVFFCGAWAGHGFHECGLRSAHKVCEAMGVDVSAWSAERTPMQPPSLTSRLLWNYVLVPGFSKMVKVGSLRVIFGDGRETVLGDGTGKEVELRVRSEKFLWRVVLDPGMGLADAFVEGEIEVRPDISDLFHLLLANKPKEGGAAASPMAWMPMQFITPLAKRYYASLHARRANSHEGSKANIAAHYDLSNEMFEMFLSKDMTYSAGIHDEEVDALELQGVEAKQDFLELAQTKKLDRILDLIGLEDGDTVLEIGCGWGSMAIQAALRCPGLKSWTGITLSQQQLELAQGRVKAAGVEDRVKIVFCDYRDAAARFGSGFFSKVVSIEMIEAVGHEFLPGYFAAIDECLRPGGKAALQAICVPDARYESYLKGTDFIRERIFPGSSLPSLEEIDRACHKGQTLLEPDCASFSVGLSYAKTLREWRRRFAAHEKEIRAEVSTFGKGFDDQFLRQWHYYFSYCEVGFEVGHIDVWQVCLRKATSSETGRTRAARKSRSFDGDALHGARAGLNAQGLLARPKKVLMQLATNYAQRLLDKGLMPDWATRFGIRLKLAQKIREERSGCAEVDQASKLAFIENLKTMPIAICTEEANEQHYEVPAELYHLWLGPRKKYSGCRFPDGAHRRLTPRTSTTTLTTKQPKLLLYFINNHINNNNNKNNNNKNNNNNINNKEQ</sequence>